<sequence length="262" mass="28561">MRCFGSSCTVAAALYLSISSALCLPKGYLKPSSSQTSNTNTNIFKALESFSGKLNLPTCKLERKSTTMPMPEGGYSTAFSQPEANLDISGVYFGHGTQNYTCASSTSSSLPQPNGAIATLIDISCLLKHNADAAHKLPRQFMSSKGHGELMNSLINVFAVAGDHYFPDATTPVFDFYKDETKRFVGKKKENVACPKTDIIGDHGTVDWLNLDATELAKGFKRAYRVVTAGGKPPATCEGMAETFEVHYATEYWFWSEKKDIN</sequence>
<feature type="signal peptide" evidence="1">
    <location>
        <begin position="1"/>
        <end position="23"/>
    </location>
</feature>
<evidence type="ECO:0000256" key="1">
    <source>
        <dbReference type="SAM" id="SignalP"/>
    </source>
</evidence>
<accession>A0A4S2MVS1</accession>
<reference evidence="2 3" key="1">
    <citation type="submission" date="2019-04" db="EMBL/GenBank/DDBJ databases">
        <title>Comparative genomics and transcriptomics to analyze fruiting body development in filamentous ascomycetes.</title>
        <authorList>
            <consortium name="DOE Joint Genome Institute"/>
            <person name="Lutkenhaus R."/>
            <person name="Traeger S."/>
            <person name="Breuer J."/>
            <person name="Kuo A."/>
            <person name="Lipzen A."/>
            <person name="Pangilinan J."/>
            <person name="Dilworth D."/>
            <person name="Sandor L."/>
            <person name="Poggeler S."/>
            <person name="Barry K."/>
            <person name="Grigoriev I.V."/>
            <person name="Nowrousian M."/>
        </authorList>
    </citation>
    <scope>NUCLEOTIDE SEQUENCE [LARGE SCALE GENOMIC DNA]</scope>
    <source>
        <strain evidence="2 3">CBS 389.68</strain>
    </source>
</reference>
<evidence type="ECO:0000313" key="2">
    <source>
        <dbReference type="EMBL" id="TGZ80700.1"/>
    </source>
</evidence>
<evidence type="ECO:0008006" key="4">
    <source>
        <dbReference type="Google" id="ProtNLM"/>
    </source>
</evidence>
<proteinExistence type="predicted"/>
<dbReference type="Proteomes" id="UP000298138">
    <property type="component" value="Unassembled WGS sequence"/>
</dbReference>
<evidence type="ECO:0000313" key="3">
    <source>
        <dbReference type="Proteomes" id="UP000298138"/>
    </source>
</evidence>
<protein>
    <recommendedName>
        <fullName evidence="4">Malate dehydrogenase</fullName>
    </recommendedName>
</protein>
<keyword evidence="3" id="KW-1185">Reference proteome</keyword>
<organism evidence="2 3">
    <name type="scientific">Ascodesmis nigricans</name>
    <dbReference type="NCBI Taxonomy" id="341454"/>
    <lineage>
        <taxon>Eukaryota</taxon>
        <taxon>Fungi</taxon>
        <taxon>Dikarya</taxon>
        <taxon>Ascomycota</taxon>
        <taxon>Pezizomycotina</taxon>
        <taxon>Pezizomycetes</taxon>
        <taxon>Pezizales</taxon>
        <taxon>Ascodesmidaceae</taxon>
        <taxon>Ascodesmis</taxon>
    </lineage>
</organism>
<dbReference type="PANTHER" id="PTHR35567:SF1">
    <property type="entry name" value="CONSERVED FUNGAL PROTEIN (AFU_ORTHOLOGUE AFUA_1G14230)"/>
    <property type="match status" value="1"/>
</dbReference>
<name>A0A4S2MVS1_9PEZI</name>
<keyword evidence="1" id="KW-0732">Signal</keyword>
<dbReference type="EMBL" id="ML220123">
    <property type="protein sequence ID" value="TGZ80700.1"/>
    <property type="molecule type" value="Genomic_DNA"/>
</dbReference>
<dbReference type="InterPro" id="IPR021851">
    <property type="entry name" value="DUF3455"/>
</dbReference>
<gene>
    <name evidence="2" type="ORF">EX30DRAFT_341355</name>
</gene>
<dbReference type="Pfam" id="PF11937">
    <property type="entry name" value="DUF3455"/>
    <property type="match status" value="1"/>
</dbReference>
<feature type="chain" id="PRO_5020614863" description="Malate dehydrogenase" evidence="1">
    <location>
        <begin position="24"/>
        <end position="262"/>
    </location>
</feature>
<dbReference type="AlphaFoldDB" id="A0A4S2MVS1"/>
<dbReference type="PANTHER" id="PTHR35567">
    <property type="entry name" value="MALATE DEHYDROGENASE (AFU_ORTHOLOGUE AFUA_2G13800)"/>
    <property type="match status" value="1"/>
</dbReference>
<dbReference type="OrthoDB" id="1859733at2759"/>
<dbReference type="InParanoid" id="A0A4S2MVS1"/>